<evidence type="ECO:0000256" key="7">
    <source>
        <dbReference type="SAM" id="Phobius"/>
    </source>
</evidence>
<dbReference type="OrthoDB" id="71600at2759"/>
<accession>A0A507C0I1</accession>
<dbReference type="STRING" id="1806994.A0A507C0I1"/>
<dbReference type="PANTHER" id="PTHR19282">
    <property type="entry name" value="TETRASPANIN"/>
    <property type="match status" value="1"/>
</dbReference>
<feature type="transmembrane region" description="Helical" evidence="7">
    <location>
        <begin position="179"/>
        <end position="201"/>
    </location>
</feature>
<proteinExistence type="inferred from homology"/>
<feature type="disulfide bond" evidence="6">
    <location>
        <begin position="137"/>
        <end position="151"/>
    </location>
</feature>
<dbReference type="InterPro" id="IPR008952">
    <property type="entry name" value="Tetraspanin_EC2_sf"/>
</dbReference>
<feature type="transmembrane region" description="Helical" evidence="7">
    <location>
        <begin position="12"/>
        <end position="34"/>
    </location>
</feature>
<evidence type="ECO:0000256" key="6">
    <source>
        <dbReference type="PIRSR" id="PIRSR002419-1"/>
    </source>
</evidence>
<dbReference type="Proteomes" id="UP000319731">
    <property type="component" value="Unassembled WGS sequence"/>
</dbReference>
<dbReference type="InterPro" id="IPR018499">
    <property type="entry name" value="Tetraspanin/Peripherin"/>
</dbReference>
<evidence type="ECO:0000256" key="1">
    <source>
        <dbReference type="ARBA" id="ARBA00004141"/>
    </source>
</evidence>
<evidence type="ECO:0000256" key="4">
    <source>
        <dbReference type="ARBA" id="ARBA00022989"/>
    </source>
</evidence>
<dbReference type="InterPro" id="IPR000301">
    <property type="entry name" value="Tetraspanin_animals"/>
</dbReference>
<dbReference type="RefSeq" id="XP_031022897.1">
    <property type="nucleotide sequence ID" value="XM_031171107.1"/>
</dbReference>
<sequence>MAMGGFMLVKNLLLLINFLSLLGGLILISGGGWIQSHQSEDALSAIVSSIATGAIVIGVFVTLVSFMGCFGAANERGILLKTYFGLLALLIIFQIAIGSAAYSKREDIPELVGEAWKDLYLNSNQTIQTIEAYFQCCGFHNTTDMAVPSTCQVSRFDLSNKTGCLDAVTNSLDGQLSTIGGAGLALGIIEFIGLIFSALLFRRIAQKERASDNLMNEAWRINRSKIQYGYQNYQYV</sequence>
<dbReference type="PRINTS" id="PR00259">
    <property type="entry name" value="TMFOUR"/>
</dbReference>
<feature type="transmembrane region" description="Helical" evidence="7">
    <location>
        <begin position="46"/>
        <end position="70"/>
    </location>
</feature>
<feature type="disulfide bond" evidence="6">
    <location>
        <begin position="136"/>
        <end position="164"/>
    </location>
</feature>
<evidence type="ECO:0000313" key="9">
    <source>
        <dbReference type="Proteomes" id="UP000319731"/>
    </source>
</evidence>
<keyword evidence="5 7" id="KW-0472">Membrane</keyword>
<dbReference type="CDD" id="cd03127">
    <property type="entry name" value="tetraspanin_LEL"/>
    <property type="match status" value="1"/>
</dbReference>
<protein>
    <recommendedName>
        <fullName evidence="10">Tetraspanin</fullName>
    </recommendedName>
</protein>
<dbReference type="Pfam" id="PF00335">
    <property type="entry name" value="Tetraspanin"/>
    <property type="match status" value="1"/>
</dbReference>
<evidence type="ECO:0008006" key="10">
    <source>
        <dbReference type="Google" id="ProtNLM"/>
    </source>
</evidence>
<evidence type="ECO:0000256" key="2">
    <source>
        <dbReference type="ARBA" id="ARBA00006840"/>
    </source>
</evidence>
<keyword evidence="3 7" id="KW-0812">Transmembrane</keyword>
<dbReference type="AlphaFoldDB" id="A0A507C0I1"/>
<dbReference type="GO" id="GO:0005886">
    <property type="term" value="C:plasma membrane"/>
    <property type="evidence" value="ECO:0007669"/>
    <property type="project" value="TreeGrafter"/>
</dbReference>
<evidence type="ECO:0000256" key="3">
    <source>
        <dbReference type="ARBA" id="ARBA00022692"/>
    </source>
</evidence>
<keyword evidence="6" id="KW-1015">Disulfide bond</keyword>
<comment type="similarity">
    <text evidence="2">Belongs to the tetraspanin (TM4SF) family.</text>
</comment>
<keyword evidence="4 7" id="KW-1133">Transmembrane helix</keyword>
<comment type="caution">
    <text evidence="8">The sequence shown here is derived from an EMBL/GenBank/DDBJ whole genome shotgun (WGS) entry which is preliminary data.</text>
</comment>
<dbReference type="PANTHER" id="PTHR19282:SF544">
    <property type="entry name" value="TETRASPANIN"/>
    <property type="match status" value="1"/>
</dbReference>
<dbReference type="PIRSF" id="PIRSF002419">
    <property type="entry name" value="Tetraspanin"/>
    <property type="match status" value="1"/>
</dbReference>
<comment type="subcellular location">
    <subcellularLocation>
        <location evidence="1">Membrane</location>
        <topology evidence="1">Multi-pass membrane protein</topology>
    </subcellularLocation>
</comment>
<dbReference type="EMBL" id="QEAO01000044">
    <property type="protein sequence ID" value="TPX31476.1"/>
    <property type="molecule type" value="Genomic_DNA"/>
</dbReference>
<name>A0A507C0I1_9FUNG</name>
<evidence type="ECO:0000256" key="5">
    <source>
        <dbReference type="ARBA" id="ARBA00023136"/>
    </source>
</evidence>
<dbReference type="GeneID" id="42006404"/>
<dbReference type="SUPFAM" id="SSF48652">
    <property type="entry name" value="Tetraspanin"/>
    <property type="match status" value="1"/>
</dbReference>
<reference evidence="8 9" key="1">
    <citation type="journal article" date="2019" name="Sci. Rep.">
        <title>Comparative genomics of chytrid fungi reveal insights into the obligate biotrophic and pathogenic lifestyle of Synchytrium endobioticum.</title>
        <authorList>
            <person name="van de Vossenberg B.T.L.H."/>
            <person name="Warris S."/>
            <person name="Nguyen H.D.T."/>
            <person name="van Gent-Pelzer M.P.E."/>
            <person name="Joly D.L."/>
            <person name="van de Geest H.C."/>
            <person name="Bonants P.J.M."/>
            <person name="Smith D.S."/>
            <person name="Levesque C.A."/>
            <person name="van der Lee T.A.J."/>
        </authorList>
    </citation>
    <scope>NUCLEOTIDE SEQUENCE [LARGE SCALE GENOMIC DNA]</scope>
    <source>
        <strain evidence="8 9">JEL517</strain>
    </source>
</reference>
<keyword evidence="9" id="KW-1185">Reference proteome</keyword>
<gene>
    <name evidence="8" type="ORF">SmJEL517_g05180</name>
</gene>
<feature type="transmembrane region" description="Helical" evidence="7">
    <location>
        <begin position="82"/>
        <end position="102"/>
    </location>
</feature>
<organism evidence="8 9">
    <name type="scientific">Synchytrium microbalum</name>
    <dbReference type="NCBI Taxonomy" id="1806994"/>
    <lineage>
        <taxon>Eukaryota</taxon>
        <taxon>Fungi</taxon>
        <taxon>Fungi incertae sedis</taxon>
        <taxon>Chytridiomycota</taxon>
        <taxon>Chytridiomycota incertae sedis</taxon>
        <taxon>Chytridiomycetes</taxon>
        <taxon>Synchytriales</taxon>
        <taxon>Synchytriaceae</taxon>
        <taxon>Synchytrium</taxon>
    </lineage>
</organism>
<evidence type="ECO:0000313" key="8">
    <source>
        <dbReference type="EMBL" id="TPX31476.1"/>
    </source>
</evidence>